<gene>
    <name evidence="3" type="ORF">AVEN_153577_1</name>
</gene>
<comment type="similarity">
    <text evidence="1">Belongs to the short-chain dehydrogenases/reductases (SDR) family.</text>
</comment>
<proteinExistence type="inferred from homology"/>
<evidence type="ECO:0000256" key="1">
    <source>
        <dbReference type="ARBA" id="ARBA00006484"/>
    </source>
</evidence>
<evidence type="ECO:0000256" key="2">
    <source>
        <dbReference type="ARBA" id="ARBA00023002"/>
    </source>
</evidence>
<dbReference type="PANTHER" id="PTHR43115">
    <property type="entry name" value="DEHYDROGENASE/REDUCTASE SDR FAMILY MEMBER 11"/>
    <property type="match status" value="1"/>
</dbReference>
<sequence length="83" mass="9487">MALCICTQQAVKLMREKKIDDGQIINISSIAGHYIPKTEGEWMGCHFYCGTKFMVRGLTEGLRRELKAQKTRIRISVTVRKIS</sequence>
<comment type="caution">
    <text evidence="3">The sequence shown here is derived from an EMBL/GenBank/DDBJ whole genome shotgun (WGS) entry which is preliminary data.</text>
</comment>
<dbReference type="AlphaFoldDB" id="A0A4Y2NDR5"/>
<protein>
    <recommendedName>
        <fullName evidence="5">Dehydrogenase/reductase SDR family member 11</fullName>
    </recommendedName>
</protein>
<dbReference type="GO" id="GO:0016491">
    <property type="term" value="F:oxidoreductase activity"/>
    <property type="evidence" value="ECO:0007669"/>
    <property type="project" value="UniProtKB-KW"/>
</dbReference>
<dbReference type="PANTHER" id="PTHR43115:SF4">
    <property type="entry name" value="DEHYDROGENASE_REDUCTASE SDR FAMILY MEMBER 11"/>
    <property type="match status" value="1"/>
</dbReference>
<dbReference type="EMBL" id="BGPR01009016">
    <property type="protein sequence ID" value="GBN37421.1"/>
    <property type="molecule type" value="Genomic_DNA"/>
</dbReference>
<dbReference type="Proteomes" id="UP000499080">
    <property type="component" value="Unassembled WGS sequence"/>
</dbReference>
<dbReference type="InterPro" id="IPR036291">
    <property type="entry name" value="NAD(P)-bd_dom_sf"/>
</dbReference>
<dbReference type="SUPFAM" id="SSF51735">
    <property type="entry name" value="NAD(P)-binding Rossmann-fold domains"/>
    <property type="match status" value="1"/>
</dbReference>
<dbReference type="OrthoDB" id="1933717at2759"/>
<reference evidence="3 4" key="1">
    <citation type="journal article" date="2019" name="Sci. Rep.">
        <title>Orb-weaving spider Araneus ventricosus genome elucidates the spidroin gene catalogue.</title>
        <authorList>
            <person name="Kono N."/>
            <person name="Nakamura H."/>
            <person name="Ohtoshi R."/>
            <person name="Moran D.A.P."/>
            <person name="Shinohara A."/>
            <person name="Yoshida Y."/>
            <person name="Fujiwara M."/>
            <person name="Mori M."/>
            <person name="Tomita M."/>
            <person name="Arakawa K."/>
        </authorList>
    </citation>
    <scope>NUCLEOTIDE SEQUENCE [LARGE SCALE GENOMIC DNA]</scope>
</reference>
<dbReference type="InterPro" id="IPR002347">
    <property type="entry name" value="SDR_fam"/>
</dbReference>
<keyword evidence="4" id="KW-1185">Reference proteome</keyword>
<evidence type="ECO:0008006" key="5">
    <source>
        <dbReference type="Google" id="ProtNLM"/>
    </source>
</evidence>
<keyword evidence="2" id="KW-0560">Oxidoreductase</keyword>
<evidence type="ECO:0000313" key="3">
    <source>
        <dbReference type="EMBL" id="GBN37421.1"/>
    </source>
</evidence>
<accession>A0A4Y2NDR5</accession>
<dbReference type="Pfam" id="PF00106">
    <property type="entry name" value="adh_short"/>
    <property type="match status" value="1"/>
</dbReference>
<evidence type="ECO:0000313" key="4">
    <source>
        <dbReference type="Proteomes" id="UP000499080"/>
    </source>
</evidence>
<organism evidence="3 4">
    <name type="scientific">Araneus ventricosus</name>
    <name type="common">Orbweaver spider</name>
    <name type="synonym">Epeira ventricosa</name>
    <dbReference type="NCBI Taxonomy" id="182803"/>
    <lineage>
        <taxon>Eukaryota</taxon>
        <taxon>Metazoa</taxon>
        <taxon>Ecdysozoa</taxon>
        <taxon>Arthropoda</taxon>
        <taxon>Chelicerata</taxon>
        <taxon>Arachnida</taxon>
        <taxon>Araneae</taxon>
        <taxon>Araneomorphae</taxon>
        <taxon>Entelegynae</taxon>
        <taxon>Araneoidea</taxon>
        <taxon>Araneidae</taxon>
        <taxon>Araneus</taxon>
    </lineage>
</organism>
<dbReference type="Gene3D" id="3.40.50.720">
    <property type="entry name" value="NAD(P)-binding Rossmann-like Domain"/>
    <property type="match status" value="1"/>
</dbReference>
<name>A0A4Y2NDR5_ARAVE</name>